<protein>
    <recommendedName>
        <fullName evidence="1">ISXO2-like transposase domain-containing protein</fullName>
    </recommendedName>
</protein>
<dbReference type="OrthoDB" id="10067637at2759"/>
<dbReference type="AlphaFoldDB" id="A0A0C2LZS4"/>
<dbReference type="InterPro" id="IPR053164">
    <property type="entry name" value="IS1016-like_transposase"/>
</dbReference>
<organism evidence="2 3">
    <name type="scientific">Thelohanellus kitauei</name>
    <name type="common">Myxosporean</name>
    <dbReference type="NCBI Taxonomy" id="669202"/>
    <lineage>
        <taxon>Eukaryota</taxon>
        <taxon>Metazoa</taxon>
        <taxon>Cnidaria</taxon>
        <taxon>Myxozoa</taxon>
        <taxon>Myxosporea</taxon>
        <taxon>Bivalvulida</taxon>
        <taxon>Platysporina</taxon>
        <taxon>Myxobolidae</taxon>
        <taxon>Thelohanellus</taxon>
    </lineage>
</organism>
<name>A0A0C2LZS4_THEKT</name>
<comment type="caution">
    <text evidence="2">The sequence shown here is derived from an EMBL/GenBank/DDBJ whole genome shotgun (WGS) entry which is preliminary data.</text>
</comment>
<evidence type="ECO:0000259" key="1">
    <source>
        <dbReference type="SMART" id="SM01126"/>
    </source>
</evidence>
<dbReference type="OMA" id="AYECLAQ"/>
<reference evidence="2 3" key="1">
    <citation type="journal article" date="2014" name="Genome Biol. Evol.">
        <title>The genome of the myxosporean Thelohanellus kitauei shows adaptations to nutrient acquisition within its fish host.</title>
        <authorList>
            <person name="Yang Y."/>
            <person name="Xiong J."/>
            <person name="Zhou Z."/>
            <person name="Huo F."/>
            <person name="Miao W."/>
            <person name="Ran C."/>
            <person name="Liu Y."/>
            <person name="Zhang J."/>
            <person name="Feng J."/>
            <person name="Wang M."/>
            <person name="Wang M."/>
            <person name="Wang L."/>
            <person name="Yao B."/>
        </authorList>
    </citation>
    <scope>NUCLEOTIDE SEQUENCE [LARGE SCALE GENOMIC DNA]</scope>
    <source>
        <strain evidence="2">Wuqing</strain>
    </source>
</reference>
<gene>
    <name evidence="2" type="ORF">RF11_05676</name>
</gene>
<accession>A0A0C2LZS4</accession>
<dbReference type="EMBL" id="JWZT01005749">
    <property type="protein sequence ID" value="KII60245.1"/>
    <property type="molecule type" value="Genomic_DNA"/>
</dbReference>
<dbReference type="InterPro" id="IPR024445">
    <property type="entry name" value="Tnp_ISXO2-like"/>
</dbReference>
<dbReference type="PANTHER" id="PTHR47163">
    <property type="entry name" value="DDE_TNP_IS1595 DOMAIN-CONTAINING PROTEIN"/>
    <property type="match status" value="1"/>
</dbReference>
<feature type="domain" description="ISXO2-like transposase" evidence="1">
    <location>
        <begin position="1"/>
        <end position="122"/>
    </location>
</feature>
<sequence length="142" mass="16969">MKQNSANENIIVEDWWMEETKDCFLIPVPKRDRDTLLPIIIDNALPETTIITDCWKAYECLAQEDYNYLKVNHSINFVDPQSGAHTQNIESTWWQIKRNLPQTHTRKDRLYLYLGEYLWRKMAQKSGVDVFEYFLECVSNIY</sequence>
<evidence type="ECO:0000313" key="2">
    <source>
        <dbReference type="EMBL" id="KII60245.1"/>
    </source>
</evidence>
<dbReference type="PANTHER" id="PTHR47163:SF2">
    <property type="entry name" value="SI:DKEY-17M8.2"/>
    <property type="match status" value="1"/>
</dbReference>
<evidence type="ECO:0000313" key="3">
    <source>
        <dbReference type="Proteomes" id="UP000031668"/>
    </source>
</evidence>
<dbReference type="Proteomes" id="UP000031668">
    <property type="component" value="Unassembled WGS sequence"/>
</dbReference>
<dbReference type="Pfam" id="PF12762">
    <property type="entry name" value="DDE_Tnp_IS1595"/>
    <property type="match status" value="1"/>
</dbReference>
<proteinExistence type="predicted"/>
<dbReference type="SMART" id="SM01126">
    <property type="entry name" value="DDE_Tnp_IS1595"/>
    <property type="match status" value="1"/>
</dbReference>
<keyword evidence="3" id="KW-1185">Reference proteome</keyword>